<feature type="region of interest" description="Disordered" evidence="1">
    <location>
        <begin position="424"/>
        <end position="455"/>
    </location>
</feature>
<comment type="caution">
    <text evidence="3">The sequence shown here is derived from an EMBL/GenBank/DDBJ whole genome shotgun (WGS) entry which is preliminary data.</text>
</comment>
<dbReference type="Proteomes" id="UP000181992">
    <property type="component" value="Unassembled WGS sequence"/>
</dbReference>
<evidence type="ECO:0000256" key="1">
    <source>
        <dbReference type="SAM" id="MobiDB-lite"/>
    </source>
</evidence>
<keyword evidence="2" id="KW-0472">Membrane</keyword>
<proteinExistence type="predicted"/>
<dbReference type="AlphaFoldDB" id="A0A1J4UZ45"/>
<dbReference type="EMBL" id="MNVN01000022">
    <property type="protein sequence ID" value="OIO30194.1"/>
    <property type="molecule type" value="Genomic_DNA"/>
</dbReference>
<feature type="compositionally biased region" description="Low complexity" evidence="1">
    <location>
        <begin position="430"/>
        <end position="448"/>
    </location>
</feature>
<organism evidence="3 4">
    <name type="scientific">Candidatus Nomurabacteria bacterium CG1_02_43_90</name>
    <dbReference type="NCBI Taxonomy" id="1805281"/>
    <lineage>
        <taxon>Bacteria</taxon>
        <taxon>Candidatus Nomuraibacteriota</taxon>
    </lineage>
</organism>
<keyword evidence="2" id="KW-0812">Transmembrane</keyword>
<reference evidence="3 4" key="1">
    <citation type="journal article" date="2016" name="Environ. Microbiol.">
        <title>Genomic resolution of a cold subsurface aquifer community provides metabolic insights for novel microbes adapted to high CO concentrations.</title>
        <authorList>
            <person name="Probst A.J."/>
            <person name="Castelle C.J."/>
            <person name="Singh A."/>
            <person name="Brown C.T."/>
            <person name="Anantharaman K."/>
            <person name="Sharon I."/>
            <person name="Hug L.A."/>
            <person name="Burstein D."/>
            <person name="Emerson J.B."/>
            <person name="Thomas B.C."/>
            <person name="Banfield J.F."/>
        </authorList>
    </citation>
    <scope>NUCLEOTIDE SEQUENCE [LARGE SCALE GENOMIC DNA]</scope>
    <source>
        <strain evidence="3">CG1_02_43_90</strain>
    </source>
</reference>
<protein>
    <submittedName>
        <fullName evidence="3">Uncharacterized protein</fullName>
    </submittedName>
</protein>
<name>A0A1J4UZ45_9BACT</name>
<feature type="transmembrane region" description="Helical" evidence="2">
    <location>
        <begin position="7"/>
        <end position="25"/>
    </location>
</feature>
<dbReference type="SUPFAM" id="SSF69304">
    <property type="entry name" value="Tricorn protease N-terminal domain"/>
    <property type="match status" value="1"/>
</dbReference>
<accession>A0A1J4UZ45</accession>
<evidence type="ECO:0000313" key="4">
    <source>
        <dbReference type="Proteomes" id="UP000181992"/>
    </source>
</evidence>
<keyword evidence="2" id="KW-1133">Transmembrane helix</keyword>
<gene>
    <name evidence="3" type="ORF">AUJ77_03605</name>
</gene>
<evidence type="ECO:0000313" key="3">
    <source>
        <dbReference type="EMBL" id="OIO30194.1"/>
    </source>
</evidence>
<evidence type="ECO:0000256" key="2">
    <source>
        <dbReference type="SAM" id="Phobius"/>
    </source>
</evidence>
<sequence>MERKKTIIIVSIIVVLLGVGLYFYFSKKTAPTPLPNSSFPGESIPLTGFTGAPNNTTLPDGTTFIPGSTPTLPRLYELHKVPVAGAGFIEEGVGLDHTVRARYVERGLGHIYETPLATLVESRIVNETRSRISETLWGNGGKSVVIRFIDDNDSGSVIKTSILNIGGISTSFNRSTSTNSVSDFIKTEEVFLPDYIPFMATSEDNTDKLFFLENSVGSTVGSLSTFKNVGPTSIFSSAFNEWLPQFPSQKLVTLTTKPSATIAGHLFFLDTKTKAVTKILGGINGLTTLTSHDGKSVLYEGVVNGVPSLSLYKIDTKTTTPLSLQTFPEKCAWGNKEVTRIYCSVPQSLPQATYPDQWYQGLVSFSDDLWEIDTTTGNTQKIMSPSTFGVAMLDITNPTLSSNDSYLLFMNKITGTPWVYRVSEDTPINPSTEPSSSTSTTTSFTPSTQGMVKLK</sequence>
<dbReference type="STRING" id="1805281.AUJ77_03605"/>